<dbReference type="Pfam" id="PF00300">
    <property type="entry name" value="His_Phos_1"/>
    <property type="match status" value="1"/>
</dbReference>
<dbReference type="InterPro" id="IPR029033">
    <property type="entry name" value="His_PPase_superfam"/>
</dbReference>
<protein>
    <submittedName>
        <fullName evidence="1">Histidine phosphatase family protein</fullName>
    </submittedName>
</protein>
<dbReference type="EMBL" id="CP047166">
    <property type="protein sequence ID" value="QRF65217.1"/>
    <property type="molecule type" value="Genomic_DNA"/>
</dbReference>
<gene>
    <name evidence="1" type="ORF">GQA70_02155</name>
</gene>
<dbReference type="Gene3D" id="3.40.50.1240">
    <property type="entry name" value="Phosphoglycerate mutase-like"/>
    <property type="match status" value="1"/>
</dbReference>
<dbReference type="InterPro" id="IPR050275">
    <property type="entry name" value="PGM_Phosphatase"/>
</dbReference>
<dbReference type="SUPFAM" id="SSF53254">
    <property type="entry name" value="Phosphoglycerate mutase-like"/>
    <property type="match status" value="1"/>
</dbReference>
<dbReference type="Proteomes" id="UP000596387">
    <property type="component" value="Chromosome"/>
</dbReference>
<evidence type="ECO:0000313" key="2">
    <source>
        <dbReference type="Proteomes" id="UP000596387"/>
    </source>
</evidence>
<keyword evidence="2" id="KW-1185">Reference proteome</keyword>
<dbReference type="SMART" id="SM00855">
    <property type="entry name" value="PGAM"/>
    <property type="match status" value="1"/>
</dbReference>
<accession>A0ABX7F766</accession>
<name>A0ABX7F766_9RHOB</name>
<dbReference type="PANTHER" id="PTHR48100:SF1">
    <property type="entry name" value="HISTIDINE PHOSPHATASE FAMILY PROTEIN-RELATED"/>
    <property type="match status" value="1"/>
</dbReference>
<dbReference type="InterPro" id="IPR013078">
    <property type="entry name" value="His_Pase_superF_clade-1"/>
</dbReference>
<evidence type="ECO:0000313" key="1">
    <source>
        <dbReference type="EMBL" id="QRF65217.1"/>
    </source>
</evidence>
<organism evidence="1 2">
    <name type="scientific">Ponticoccus alexandrii</name>
    <dbReference type="NCBI Taxonomy" id="1943633"/>
    <lineage>
        <taxon>Bacteria</taxon>
        <taxon>Pseudomonadati</taxon>
        <taxon>Pseudomonadota</taxon>
        <taxon>Alphaproteobacteria</taxon>
        <taxon>Rhodobacterales</taxon>
        <taxon>Roseobacteraceae</taxon>
        <taxon>Ponticoccus</taxon>
    </lineage>
</organism>
<proteinExistence type="predicted"/>
<dbReference type="PANTHER" id="PTHR48100">
    <property type="entry name" value="BROAD-SPECIFICITY PHOSPHATASE YOR283W-RELATED"/>
    <property type="match status" value="1"/>
</dbReference>
<reference evidence="1 2" key="1">
    <citation type="submission" date="2019-12" db="EMBL/GenBank/DDBJ databases">
        <title>Complete Genome Sequence of a Quorum-Sensing Bacterium,Rhodobacteraceae bacterium C31, Isolated from a marine microalgae symbiotic bacteria.</title>
        <authorList>
            <person name="Zhang Y."/>
        </authorList>
    </citation>
    <scope>NUCLEOTIDE SEQUENCE [LARGE SCALE GENOMIC DNA]</scope>
    <source>
        <strain evidence="1 2">C31</strain>
    </source>
</reference>
<sequence>MALFATSELLLIRHAPADHGGRLCGRTDVPARLPEAGIAALRSLLAEVRQVRVSPALRCMQTAGALWPGQSLATDPRLWEQDFGTMDGTPVEGLPDLGPMPRAELARHAYPGGESFLQMAARVLPALEDLPEGPVAVVAHAGTVRAALGHALGDIAAGLSFEVEPLSLTRLRRHAGGWSIIQTNRAA</sequence>
<dbReference type="CDD" id="cd07067">
    <property type="entry name" value="HP_PGM_like"/>
    <property type="match status" value="1"/>
</dbReference>
<dbReference type="RefSeq" id="WP_023848901.1">
    <property type="nucleotide sequence ID" value="NZ_CP047166.1"/>
</dbReference>